<evidence type="ECO:0000313" key="2">
    <source>
        <dbReference type="EMBL" id="KAF7377296.1"/>
    </source>
</evidence>
<dbReference type="PANTHER" id="PTHR28027">
    <property type="entry name" value="TRANSCRIPTIONAL REGULATOR MIT1"/>
    <property type="match status" value="1"/>
</dbReference>
<gene>
    <name evidence="2" type="ORF">MSAN_00150000</name>
</gene>
<dbReference type="Pfam" id="PF09729">
    <property type="entry name" value="Gti1_Pac2"/>
    <property type="match status" value="1"/>
</dbReference>
<dbReference type="EMBL" id="JACAZH010000001">
    <property type="protein sequence ID" value="KAF7377296.1"/>
    <property type="molecule type" value="Genomic_DNA"/>
</dbReference>
<evidence type="ECO:0000313" key="3">
    <source>
        <dbReference type="Proteomes" id="UP000623467"/>
    </source>
</evidence>
<dbReference type="InterPro" id="IPR018608">
    <property type="entry name" value="Gti1/Pac2"/>
</dbReference>
<evidence type="ECO:0008006" key="4">
    <source>
        <dbReference type="Google" id="ProtNLM"/>
    </source>
</evidence>
<accession>A0A8H6ZI31</accession>
<comment type="caution">
    <text evidence="2">The sequence shown here is derived from an EMBL/GenBank/DDBJ whole genome shotgun (WGS) entry which is preliminary data.</text>
</comment>
<sequence length="290" mass="32695">MAQIEPVPFVTHPALYVRDLSDVHRILEAVRLNVLPLIKRRLGAHERAQLRSGNVFVWEESEYDDGLVRWTEGRQWSQSKMRGDCLLYEEKIGTTQEEKQAKAMRRAMRASDSSEPIPMPPKRKDRPAKIDGLTKQTYSVTIRLPGAAQSKKWHVVAYFTARDASLLPVVEDYEYLRNIRVPNGIFFNSNRLETGAPEWCTGSVKLPDGSSYTRGTLPPVIQGSNPALYFQSSGEKEWPLMLPPISPGTSPTILPPVSSLVYLSSRAGPRHTSTALRKNWATLSPLHLHR</sequence>
<keyword evidence="3" id="KW-1185">Reference proteome</keyword>
<feature type="region of interest" description="Disordered" evidence="1">
    <location>
        <begin position="106"/>
        <end position="131"/>
    </location>
</feature>
<dbReference type="PANTHER" id="PTHR28027:SF1">
    <property type="entry name" value="CAMP INDEPENDENT REGULATORY PROTEIN (AFU_ORTHOLOGUE AFUA_3G09640)"/>
    <property type="match status" value="1"/>
</dbReference>
<dbReference type="GO" id="GO:0003677">
    <property type="term" value="F:DNA binding"/>
    <property type="evidence" value="ECO:0007669"/>
    <property type="project" value="TreeGrafter"/>
</dbReference>
<dbReference type="OrthoDB" id="5572844at2759"/>
<dbReference type="AlphaFoldDB" id="A0A8H6ZI31"/>
<name>A0A8H6ZI31_9AGAR</name>
<proteinExistence type="predicted"/>
<organism evidence="2 3">
    <name type="scientific">Mycena sanguinolenta</name>
    <dbReference type="NCBI Taxonomy" id="230812"/>
    <lineage>
        <taxon>Eukaryota</taxon>
        <taxon>Fungi</taxon>
        <taxon>Dikarya</taxon>
        <taxon>Basidiomycota</taxon>
        <taxon>Agaricomycotina</taxon>
        <taxon>Agaricomycetes</taxon>
        <taxon>Agaricomycetidae</taxon>
        <taxon>Agaricales</taxon>
        <taxon>Marasmiineae</taxon>
        <taxon>Mycenaceae</taxon>
        <taxon>Mycena</taxon>
    </lineage>
</organism>
<evidence type="ECO:0000256" key="1">
    <source>
        <dbReference type="SAM" id="MobiDB-lite"/>
    </source>
</evidence>
<dbReference type="Proteomes" id="UP000623467">
    <property type="component" value="Unassembled WGS sequence"/>
</dbReference>
<protein>
    <recommendedName>
        <fullName evidence="4">cAMP-independent regulatory protein pac2</fullName>
    </recommendedName>
</protein>
<reference evidence="2" key="1">
    <citation type="submission" date="2020-05" db="EMBL/GenBank/DDBJ databases">
        <title>Mycena genomes resolve the evolution of fungal bioluminescence.</title>
        <authorList>
            <person name="Tsai I.J."/>
        </authorList>
    </citation>
    <scope>NUCLEOTIDE SEQUENCE</scope>
    <source>
        <strain evidence="2">160909Yilan</strain>
    </source>
</reference>